<sequence>MSHFRRVRSGRTYFFTLVAFRRRPILCDDAIRASLRTAFERTRLRRPFTIDAIVLMPDHLHCIWTLPDGDTDISTRWAQIKHHVSFSCRDNYNDIVPTESRRRRGEAAIWQRRFWEHQIRDDDDMTRHVDYIHYNPVRHGHVTSAAQWPYSSFGRFVKNGIYQPDWGGTEAARTMMLE</sequence>
<dbReference type="NCBIfam" id="NF047646">
    <property type="entry name" value="REP_Tyr_transpos"/>
    <property type="match status" value="1"/>
</dbReference>
<dbReference type="GO" id="GO:0043565">
    <property type="term" value="F:sequence-specific DNA binding"/>
    <property type="evidence" value="ECO:0007669"/>
    <property type="project" value="TreeGrafter"/>
</dbReference>
<dbReference type="InterPro" id="IPR036515">
    <property type="entry name" value="Transposase_17_sf"/>
</dbReference>
<dbReference type="InterPro" id="IPR052715">
    <property type="entry name" value="RAYT_transposase"/>
</dbReference>
<accession>A0A7W9X1V0</accession>
<feature type="domain" description="Transposase IS200-like" evidence="1">
    <location>
        <begin position="8"/>
        <end position="135"/>
    </location>
</feature>
<dbReference type="SUPFAM" id="SSF143422">
    <property type="entry name" value="Transposase IS200-like"/>
    <property type="match status" value="1"/>
</dbReference>
<keyword evidence="3" id="KW-1185">Reference proteome</keyword>
<dbReference type="Gene3D" id="3.30.70.1290">
    <property type="entry name" value="Transposase IS200-like"/>
    <property type="match status" value="1"/>
</dbReference>
<dbReference type="PANTHER" id="PTHR36966">
    <property type="entry name" value="REP-ASSOCIATED TYROSINE TRANSPOSASE"/>
    <property type="match status" value="1"/>
</dbReference>
<dbReference type="GO" id="GO:0006313">
    <property type="term" value="P:DNA transposition"/>
    <property type="evidence" value="ECO:0007669"/>
    <property type="project" value="InterPro"/>
</dbReference>
<gene>
    <name evidence="2" type="ORF">HD842_003113</name>
</gene>
<evidence type="ECO:0000313" key="2">
    <source>
        <dbReference type="EMBL" id="MBB6134955.1"/>
    </source>
</evidence>
<evidence type="ECO:0000259" key="1">
    <source>
        <dbReference type="SMART" id="SM01321"/>
    </source>
</evidence>
<dbReference type="Pfam" id="PF01797">
    <property type="entry name" value="Y1_Tnp"/>
    <property type="match status" value="1"/>
</dbReference>
<dbReference type="RefSeq" id="WP_183555609.1">
    <property type="nucleotide sequence ID" value="NZ_JACHBX010000003.1"/>
</dbReference>
<dbReference type="EMBL" id="JACHBX010000003">
    <property type="protein sequence ID" value="MBB6134955.1"/>
    <property type="molecule type" value="Genomic_DNA"/>
</dbReference>
<dbReference type="AlphaFoldDB" id="A0A7W9X1V0"/>
<reference evidence="2 3" key="1">
    <citation type="submission" date="2020-08" db="EMBL/GenBank/DDBJ databases">
        <title>The Agave Microbiome: Exploring the role of microbial communities in plant adaptations to desert environments.</title>
        <authorList>
            <person name="Partida-Martinez L.P."/>
        </authorList>
    </citation>
    <scope>NUCLEOTIDE SEQUENCE [LARGE SCALE GENOMIC DNA]</scope>
    <source>
        <strain evidence="2 3">AT3.2</strain>
    </source>
</reference>
<dbReference type="PANTHER" id="PTHR36966:SF1">
    <property type="entry name" value="REP-ASSOCIATED TYROSINE TRANSPOSASE"/>
    <property type="match status" value="1"/>
</dbReference>
<protein>
    <submittedName>
        <fullName evidence="2">Putative transposase</fullName>
    </submittedName>
</protein>
<name>A0A7W9X1V0_9BURK</name>
<proteinExistence type="predicted"/>
<dbReference type="SMART" id="SM01321">
    <property type="entry name" value="Y1_Tnp"/>
    <property type="match status" value="1"/>
</dbReference>
<dbReference type="Proteomes" id="UP000540787">
    <property type="component" value="Unassembled WGS sequence"/>
</dbReference>
<evidence type="ECO:0000313" key="3">
    <source>
        <dbReference type="Proteomes" id="UP000540787"/>
    </source>
</evidence>
<organism evidence="2 3">
    <name type="scientific">Massilia aurea</name>
    <dbReference type="NCBI Taxonomy" id="373040"/>
    <lineage>
        <taxon>Bacteria</taxon>
        <taxon>Pseudomonadati</taxon>
        <taxon>Pseudomonadota</taxon>
        <taxon>Betaproteobacteria</taxon>
        <taxon>Burkholderiales</taxon>
        <taxon>Oxalobacteraceae</taxon>
        <taxon>Telluria group</taxon>
        <taxon>Massilia</taxon>
    </lineage>
</organism>
<dbReference type="GO" id="GO:0004803">
    <property type="term" value="F:transposase activity"/>
    <property type="evidence" value="ECO:0007669"/>
    <property type="project" value="InterPro"/>
</dbReference>
<comment type="caution">
    <text evidence="2">The sequence shown here is derived from an EMBL/GenBank/DDBJ whole genome shotgun (WGS) entry which is preliminary data.</text>
</comment>
<dbReference type="InterPro" id="IPR002686">
    <property type="entry name" value="Transposase_17"/>
</dbReference>